<reference evidence="3" key="1">
    <citation type="journal article" date="2021" name="J. Hered.">
        <title>Genome Assembly of Salicaceae Populus deltoides (Eastern Cottonwood) I-69 Based on Nanopore Sequencing and Hi-C Technologies.</title>
        <authorList>
            <person name="Bai S."/>
            <person name="Wu H."/>
            <person name="Zhang J."/>
            <person name="Pan Z."/>
            <person name="Zhao W."/>
            <person name="Li Z."/>
            <person name="Tong C."/>
        </authorList>
    </citation>
    <scope>NUCLEOTIDE SEQUENCE</scope>
    <source>
        <tissue evidence="3">Leaf</tissue>
    </source>
</reference>
<protein>
    <submittedName>
        <fullName evidence="3">Uncharacterized protein</fullName>
    </submittedName>
</protein>
<gene>
    <name evidence="3" type="ORF">H0E87_028116</name>
</gene>
<organism evidence="3 4">
    <name type="scientific">Populus deltoides</name>
    <name type="common">Eastern poplar</name>
    <name type="synonym">Eastern cottonwood</name>
    <dbReference type="NCBI Taxonomy" id="3696"/>
    <lineage>
        <taxon>Eukaryota</taxon>
        <taxon>Viridiplantae</taxon>
        <taxon>Streptophyta</taxon>
        <taxon>Embryophyta</taxon>
        <taxon>Tracheophyta</taxon>
        <taxon>Spermatophyta</taxon>
        <taxon>Magnoliopsida</taxon>
        <taxon>eudicotyledons</taxon>
        <taxon>Gunneridae</taxon>
        <taxon>Pentapetalae</taxon>
        <taxon>rosids</taxon>
        <taxon>fabids</taxon>
        <taxon>Malpighiales</taxon>
        <taxon>Salicaceae</taxon>
        <taxon>Saliceae</taxon>
        <taxon>Populus</taxon>
    </lineage>
</organism>
<feature type="coiled-coil region" evidence="1">
    <location>
        <begin position="219"/>
        <end position="274"/>
    </location>
</feature>
<dbReference type="AlphaFoldDB" id="A0A8T2WV08"/>
<evidence type="ECO:0000313" key="3">
    <source>
        <dbReference type="EMBL" id="KAH8483587.1"/>
    </source>
</evidence>
<keyword evidence="4" id="KW-1185">Reference proteome</keyword>
<dbReference type="Proteomes" id="UP000807159">
    <property type="component" value="Chromosome 17"/>
</dbReference>
<feature type="compositionally biased region" description="Basic and acidic residues" evidence="2">
    <location>
        <begin position="142"/>
        <end position="153"/>
    </location>
</feature>
<feature type="region of interest" description="Disordered" evidence="2">
    <location>
        <begin position="141"/>
        <end position="168"/>
    </location>
</feature>
<accession>A0A8T2WV08</accession>
<dbReference type="EMBL" id="JACEGQ020000017">
    <property type="protein sequence ID" value="KAH8483587.1"/>
    <property type="molecule type" value="Genomic_DNA"/>
</dbReference>
<sequence length="290" mass="32947">MCLGLCLELLFSLQGPILHHAKKLIGEASSEKNLLNLKCSSVEDKMQMLHKQLEASEKFKTEYQKLYEDAINDLNKVSECYKSCITDLARKCSSLDERYSCSLEMLDSAKQESLEWRRKYEKTWNKNKAVKDQVKVETVSGTHEEARLADAHGKRPVNGKKTSSEADKEKNGSPAILVIENVVCLCVSASFYSYLVAVYEFALHASCIDKEIKVKIAKLEEAEQKITTVNLDLKGAQEKMDKYELESSALKLQLKDLTDKYESLQTAAHALEMEARILVQDRTQMEQKYS</sequence>
<proteinExistence type="predicted"/>
<keyword evidence="1" id="KW-0175">Coiled coil</keyword>
<evidence type="ECO:0000256" key="1">
    <source>
        <dbReference type="SAM" id="Coils"/>
    </source>
</evidence>
<name>A0A8T2WV08_POPDE</name>
<evidence type="ECO:0000256" key="2">
    <source>
        <dbReference type="SAM" id="MobiDB-lite"/>
    </source>
</evidence>
<comment type="caution">
    <text evidence="3">The sequence shown here is derived from an EMBL/GenBank/DDBJ whole genome shotgun (WGS) entry which is preliminary data.</text>
</comment>
<evidence type="ECO:0000313" key="4">
    <source>
        <dbReference type="Proteomes" id="UP000807159"/>
    </source>
</evidence>